<dbReference type="GO" id="GO:0043565">
    <property type="term" value="F:sequence-specific DNA binding"/>
    <property type="evidence" value="ECO:0007669"/>
    <property type="project" value="InterPro"/>
</dbReference>
<comment type="caution">
    <text evidence="5">The sequence shown here is derived from an EMBL/GenBank/DDBJ whole genome shotgun (WGS) entry which is preliminary data.</text>
</comment>
<dbReference type="PANTHER" id="PTHR43280:SF28">
    <property type="entry name" value="HTH-TYPE TRANSCRIPTIONAL ACTIVATOR RHAS"/>
    <property type="match status" value="1"/>
</dbReference>
<evidence type="ECO:0000259" key="4">
    <source>
        <dbReference type="PROSITE" id="PS01124"/>
    </source>
</evidence>
<proteinExistence type="predicted"/>
<evidence type="ECO:0000256" key="1">
    <source>
        <dbReference type="ARBA" id="ARBA00023015"/>
    </source>
</evidence>
<evidence type="ECO:0000256" key="2">
    <source>
        <dbReference type="ARBA" id="ARBA00023125"/>
    </source>
</evidence>
<reference evidence="5 6" key="1">
    <citation type="journal article" date="2019" name="Anaerobe">
        <title>Detection of Robinsoniella peoriensis in multiple bone samples of a trauma patient.</title>
        <authorList>
            <person name="Schrottner P."/>
            <person name="Hartwich K."/>
            <person name="Bunk B."/>
            <person name="Schober I."/>
            <person name="Helbig S."/>
            <person name="Rudolph W.W."/>
            <person name="Gunzer F."/>
        </authorList>
    </citation>
    <scope>NUCLEOTIDE SEQUENCE [LARGE SCALE GENOMIC DNA]</scope>
    <source>
        <strain evidence="5 6">DSM 106044</strain>
    </source>
</reference>
<dbReference type="AlphaFoldDB" id="A0A4U8Q3P7"/>
<dbReference type="InterPro" id="IPR018060">
    <property type="entry name" value="HTH_AraC"/>
</dbReference>
<dbReference type="SUPFAM" id="SSF46689">
    <property type="entry name" value="Homeodomain-like"/>
    <property type="match status" value="2"/>
</dbReference>
<dbReference type="EMBL" id="QGQD01000090">
    <property type="protein sequence ID" value="TLC98582.1"/>
    <property type="molecule type" value="Genomic_DNA"/>
</dbReference>
<dbReference type="InterPro" id="IPR009057">
    <property type="entry name" value="Homeodomain-like_sf"/>
</dbReference>
<dbReference type="PROSITE" id="PS01124">
    <property type="entry name" value="HTH_ARAC_FAMILY_2"/>
    <property type="match status" value="1"/>
</dbReference>
<accession>A0A4U8Q3P7</accession>
<keyword evidence="1" id="KW-0805">Transcription regulation</keyword>
<name>A0A4U8Q3P7_9FIRM</name>
<dbReference type="Pfam" id="PF12833">
    <property type="entry name" value="HTH_18"/>
    <property type="match status" value="1"/>
</dbReference>
<gene>
    <name evidence="5" type="primary">btr_16</name>
    <name evidence="5" type="ORF">DSM106044_04585</name>
</gene>
<keyword evidence="2" id="KW-0238">DNA-binding</keyword>
<evidence type="ECO:0000256" key="3">
    <source>
        <dbReference type="ARBA" id="ARBA00023163"/>
    </source>
</evidence>
<dbReference type="Proteomes" id="UP000306509">
    <property type="component" value="Unassembled WGS sequence"/>
</dbReference>
<dbReference type="STRING" id="180332.GCA_000797495_01209"/>
<dbReference type="SMART" id="SM00342">
    <property type="entry name" value="HTH_ARAC"/>
    <property type="match status" value="1"/>
</dbReference>
<evidence type="ECO:0000313" key="6">
    <source>
        <dbReference type="Proteomes" id="UP000306509"/>
    </source>
</evidence>
<dbReference type="GO" id="GO:0003700">
    <property type="term" value="F:DNA-binding transcription factor activity"/>
    <property type="evidence" value="ECO:0007669"/>
    <property type="project" value="InterPro"/>
</dbReference>
<keyword evidence="6" id="KW-1185">Reference proteome</keyword>
<feature type="domain" description="HTH araC/xylS-type" evidence="4">
    <location>
        <begin position="174"/>
        <end position="272"/>
    </location>
</feature>
<dbReference type="PANTHER" id="PTHR43280">
    <property type="entry name" value="ARAC-FAMILY TRANSCRIPTIONAL REGULATOR"/>
    <property type="match status" value="1"/>
</dbReference>
<sequence>MDIFAMEDKKFRMIDEDFNGLQIKIIEHGLLYGDTDWNHKEVVSPFNRLYFVIKGEGCIENGEYHHNLIPGNVYLIPAGTKYNYIGMSAFIKLYFHFELQRLPGIDVFQSLGRAMSMPYDTEKTKRLIDLLEGGTLGDQMFFKGALNEILGHFYIKMKEDGIAQMDLSGYYRQKESLYYIEKNLSAQLKIENMAKDMHVSYYSLSRNFKRDTGIGIKEYLEVMLLKKAKHLLLTTDLQLQEIANELQFCDPFYFSRFFRKYEKVPPREYRKKRLNG</sequence>
<evidence type="ECO:0000313" key="5">
    <source>
        <dbReference type="EMBL" id="TLC98582.1"/>
    </source>
</evidence>
<dbReference type="Gene3D" id="1.10.10.60">
    <property type="entry name" value="Homeodomain-like"/>
    <property type="match status" value="2"/>
</dbReference>
<protein>
    <submittedName>
        <fullName evidence="5">Bacillibactin transport regulator</fullName>
    </submittedName>
</protein>
<keyword evidence="3" id="KW-0804">Transcription</keyword>
<organism evidence="5 6">
    <name type="scientific">Robinsoniella peoriensis</name>
    <dbReference type="NCBI Taxonomy" id="180332"/>
    <lineage>
        <taxon>Bacteria</taxon>
        <taxon>Bacillati</taxon>
        <taxon>Bacillota</taxon>
        <taxon>Clostridia</taxon>
        <taxon>Lachnospirales</taxon>
        <taxon>Lachnospiraceae</taxon>
        <taxon>Robinsoniella</taxon>
    </lineage>
</organism>